<dbReference type="VEuPathDB" id="VectorBase:GPAI016670"/>
<sequence>MSDHAHSTAGDVNPYICGYTLQDDKMMVYDGNDSSAQHTNITILETPTQSENTNAVNMFKHLEYLHFTCGGREMSHDICHYRRDYNVAETCVATNTTTSTATATTTTNYTTTTTF</sequence>
<reference evidence="1" key="2">
    <citation type="submission" date="2020-05" db="UniProtKB">
        <authorList>
            <consortium name="EnsemblMetazoa"/>
        </authorList>
    </citation>
    <scope>IDENTIFICATION</scope>
    <source>
        <strain evidence="1">IAEA</strain>
    </source>
</reference>
<evidence type="ECO:0000313" key="2">
    <source>
        <dbReference type="Proteomes" id="UP000092445"/>
    </source>
</evidence>
<proteinExistence type="predicted"/>
<reference evidence="2" key="1">
    <citation type="submission" date="2014-03" db="EMBL/GenBank/DDBJ databases">
        <authorList>
            <person name="Aksoy S."/>
            <person name="Warren W."/>
            <person name="Wilson R.K."/>
        </authorList>
    </citation>
    <scope>NUCLEOTIDE SEQUENCE [LARGE SCALE GENOMIC DNA]</scope>
    <source>
        <strain evidence="2">IAEA</strain>
    </source>
</reference>
<keyword evidence="2" id="KW-1185">Reference proteome</keyword>
<dbReference type="EnsemblMetazoa" id="GPAI016670-RA">
    <property type="protein sequence ID" value="GPAI016670-PA"/>
    <property type="gene ID" value="GPAI016670"/>
</dbReference>
<accession>A0A1A9ZJE2</accession>
<dbReference type="AlphaFoldDB" id="A0A1A9ZJE2"/>
<name>A0A1A9ZJE2_GLOPL</name>
<evidence type="ECO:0000313" key="1">
    <source>
        <dbReference type="EnsemblMetazoa" id="GPAI016670-PA"/>
    </source>
</evidence>
<protein>
    <submittedName>
        <fullName evidence="1">Uncharacterized protein</fullName>
    </submittedName>
</protein>
<organism evidence="1 2">
    <name type="scientific">Glossina pallidipes</name>
    <name type="common">Tsetse fly</name>
    <dbReference type="NCBI Taxonomy" id="7398"/>
    <lineage>
        <taxon>Eukaryota</taxon>
        <taxon>Metazoa</taxon>
        <taxon>Ecdysozoa</taxon>
        <taxon>Arthropoda</taxon>
        <taxon>Hexapoda</taxon>
        <taxon>Insecta</taxon>
        <taxon>Pterygota</taxon>
        <taxon>Neoptera</taxon>
        <taxon>Endopterygota</taxon>
        <taxon>Diptera</taxon>
        <taxon>Brachycera</taxon>
        <taxon>Muscomorpha</taxon>
        <taxon>Hippoboscoidea</taxon>
        <taxon>Glossinidae</taxon>
        <taxon>Glossina</taxon>
    </lineage>
</organism>
<dbReference type="Proteomes" id="UP000092445">
    <property type="component" value="Unassembled WGS sequence"/>
</dbReference>